<name>A0A5D3C0W8_CUCMM</name>
<dbReference type="Proteomes" id="UP000321947">
    <property type="component" value="Unassembled WGS sequence"/>
</dbReference>
<feature type="domain" description="HAT C-terminal dimerisation" evidence="1">
    <location>
        <begin position="344"/>
        <end position="382"/>
    </location>
</feature>
<protein>
    <submittedName>
        <fullName evidence="2">Transposase</fullName>
    </submittedName>
</protein>
<evidence type="ECO:0000313" key="2">
    <source>
        <dbReference type="EMBL" id="TYK04056.1"/>
    </source>
</evidence>
<gene>
    <name evidence="2" type="ORF">E5676_scaffold460G00130</name>
</gene>
<dbReference type="InterPro" id="IPR012337">
    <property type="entry name" value="RNaseH-like_sf"/>
</dbReference>
<reference evidence="2 3" key="1">
    <citation type="submission" date="2019-08" db="EMBL/GenBank/DDBJ databases">
        <title>Draft genome sequences of two oriental melons (Cucumis melo L. var makuwa).</title>
        <authorList>
            <person name="Kwon S.-Y."/>
        </authorList>
    </citation>
    <scope>NUCLEOTIDE SEQUENCE [LARGE SCALE GENOMIC DNA]</scope>
    <source>
        <strain evidence="3">cv. Chang Bougi</strain>
        <tissue evidence="2">Leaf</tissue>
    </source>
</reference>
<comment type="caution">
    <text evidence="2">The sequence shown here is derived from an EMBL/GenBank/DDBJ whole genome shotgun (WGS) entry which is preliminary data.</text>
</comment>
<dbReference type="AlphaFoldDB" id="A0A5D3C0W8"/>
<dbReference type="InterPro" id="IPR008906">
    <property type="entry name" value="HATC_C_dom"/>
</dbReference>
<dbReference type="Pfam" id="PF05699">
    <property type="entry name" value="Dimer_Tnp_hAT"/>
    <property type="match status" value="1"/>
</dbReference>
<proteinExistence type="predicted"/>
<evidence type="ECO:0000313" key="3">
    <source>
        <dbReference type="Proteomes" id="UP000321947"/>
    </source>
</evidence>
<dbReference type="PANTHER" id="PTHR23272">
    <property type="entry name" value="BED FINGER-RELATED"/>
    <property type="match status" value="1"/>
</dbReference>
<dbReference type="GO" id="GO:0046983">
    <property type="term" value="F:protein dimerization activity"/>
    <property type="evidence" value="ECO:0007669"/>
    <property type="project" value="InterPro"/>
</dbReference>
<accession>A0A5D3C0W8</accession>
<organism evidence="2 3">
    <name type="scientific">Cucumis melo var. makuwa</name>
    <name type="common">Oriental melon</name>
    <dbReference type="NCBI Taxonomy" id="1194695"/>
    <lineage>
        <taxon>Eukaryota</taxon>
        <taxon>Viridiplantae</taxon>
        <taxon>Streptophyta</taxon>
        <taxon>Embryophyta</taxon>
        <taxon>Tracheophyta</taxon>
        <taxon>Spermatophyta</taxon>
        <taxon>Magnoliopsida</taxon>
        <taxon>eudicotyledons</taxon>
        <taxon>Gunneridae</taxon>
        <taxon>Pentapetalae</taxon>
        <taxon>rosids</taxon>
        <taxon>fabids</taxon>
        <taxon>Cucurbitales</taxon>
        <taxon>Cucurbitaceae</taxon>
        <taxon>Benincaseae</taxon>
        <taxon>Cucumis</taxon>
    </lineage>
</organism>
<dbReference type="PANTHER" id="PTHR23272:SF161">
    <property type="entry name" value="ZINC FINGER BED DOMAIN-CONTAINING PROTEIN RICESLEEPER 1-LIKE"/>
    <property type="match status" value="1"/>
</dbReference>
<dbReference type="SUPFAM" id="SSF53098">
    <property type="entry name" value="Ribonuclease H-like"/>
    <property type="match status" value="1"/>
</dbReference>
<evidence type="ECO:0000259" key="1">
    <source>
        <dbReference type="Pfam" id="PF05699"/>
    </source>
</evidence>
<sequence>MEECPPFPTQNASQSVKDAYDRWTKANDKARLYILASMSDILSKKHEIMVTARQIMDSLREMFGQPSIQIKQEAIKYVYNARFFLHQYPAAHTRSRSPDPFHDSTSTRTDHLSFSPLNWSSQSPLSVTPFPHQSFVVTHRSVVFPQPFAVSNTPNSFAINCSPYAQPDLVRSAARPTRCLSYICWTARHQKTYQLDWKSIFNKLHFVLHDIRQCTLSRYEDIDGKRKTIDVDLDSYGREAVPNPPKLRKNIKQSMVWDHFERLKGDPNDPHAKSAVKFEKALDRLEDEDASYRHDMSPNKKIGQMAWMLILIVKEFEDDSTTPFEQGLSEIDIYLLEANVRTEVSTVASESAFSTGGRVVDSSRCSLAPKTVEALICTQNWLNSDPIHLQFQHELEEASKFEEGFRVVMENEKELQDLLDFDKLSITD</sequence>
<dbReference type="EMBL" id="SSTD01014820">
    <property type="protein sequence ID" value="TYK04056.1"/>
    <property type="molecule type" value="Genomic_DNA"/>
</dbReference>